<evidence type="ECO:0000256" key="4">
    <source>
        <dbReference type="ARBA" id="ARBA00022454"/>
    </source>
</evidence>
<reference evidence="7" key="1">
    <citation type="submission" date="2019-09" db="EMBL/GenBank/DDBJ databases">
        <title>Draft genome information of white flower Hibiscus syriacus.</title>
        <authorList>
            <person name="Kim Y.-M."/>
        </authorList>
    </citation>
    <scope>NUCLEOTIDE SEQUENCE [LARGE SCALE GENOMIC DNA]</scope>
    <source>
        <strain evidence="7">YM2019G1</strain>
    </source>
</reference>
<keyword evidence="6" id="KW-0137">Centromere</keyword>
<dbReference type="GO" id="GO:0005634">
    <property type="term" value="C:nucleus"/>
    <property type="evidence" value="ECO:0007669"/>
    <property type="project" value="UniProtKB-SubCell"/>
</dbReference>
<dbReference type="InterPro" id="IPR018464">
    <property type="entry name" value="CENP-O"/>
</dbReference>
<dbReference type="Proteomes" id="UP000436088">
    <property type="component" value="Unassembled WGS sequence"/>
</dbReference>
<proteinExistence type="inferred from homology"/>
<dbReference type="GO" id="GO:0031511">
    <property type="term" value="C:Mis6-Sim4 complex"/>
    <property type="evidence" value="ECO:0007669"/>
    <property type="project" value="TreeGrafter"/>
</dbReference>
<gene>
    <name evidence="7" type="ORF">F3Y22_tig00000715pilonHSYRG00002</name>
</gene>
<keyword evidence="8" id="KW-1185">Reference proteome</keyword>
<accession>A0A6A3CZX9</accession>
<evidence type="ECO:0000256" key="5">
    <source>
        <dbReference type="ARBA" id="ARBA00023242"/>
    </source>
</evidence>
<name>A0A6A3CZX9_HIBSY</name>
<comment type="caution">
    <text evidence="7">The sequence shown here is derived from an EMBL/GenBank/DDBJ whole genome shotgun (WGS) entry which is preliminary data.</text>
</comment>
<evidence type="ECO:0000256" key="3">
    <source>
        <dbReference type="ARBA" id="ARBA00007321"/>
    </source>
</evidence>
<dbReference type="CDD" id="cd23836">
    <property type="entry name" value="DRWD-C_CENP-O"/>
    <property type="match status" value="1"/>
</dbReference>
<organism evidence="7 8">
    <name type="scientific">Hibiscus syriacus</name>
    <name type="common">Rose of Sharon</name>
    <dbReference type="NCBI Taxonomy" id="106335"/>
    <lineage>
        <taxon>Eukaryota</taxon>
        <taxon>Viridiplantae</taxon>
        <taxon>Streptophyta</taxon>
        <taxon>Embryophyta</taxon>
        <taxon>Tracheophyta</taxon>
        <taxon>Spermatophyta</taxon>
        <taxon>Magnoliopsida</taxon>
        <taxon>eudicotyledons</taxon>
        <taxon>Gunneridae</taxon>
        <taxon>Pentapetalae</taxon>
        <taxon>rosids</taxon>
        <taxon>malvids</taxon>
        <taxon>Malvales</taxon>
        <taxon>Malvaceae</taxon>
        <taxon>Malvoideae</taxon>
        <taxon>Hibiscus</taxon>
    </lineage>
</organism>
<dbReference type="EMBL" id="VEPZ02000060">
    <property type="protein sequence ID" value="KAE8734716.1"/>
    <property type="molecule type" value="Genomic_DNA"/>
</dbReference>
<evidence type="ECO:0000256" key="6">
    <source>
        <dbReference type="ARBA" id="ARBA00023328"/>
    </source>
</evidence>
<protein>
    <submittedName>
        <fullName evidence="7">Uncharacterized protein</fullName>
    </submittedName>
</protein>
<comment type="subcellular location">
    <subcellularLocation>
        <location evidence="2">Chromosome</location>
        <location evidence="2">Centromere</location>
    </subcellularLocation>
    <subcellularLocation>
        <location evidence="1">Nucleus</location>
    </subcellularLocation>
</comment>
<comment type="similarity">
    <text evidence="3">Belongs to the CENP-O/MCM21 family.</text>
</comment>
<keyword evidence="4" id="KW-0158">Chromosome</keyword>
<evidence type="ECO:0000313" key="8">
    <source>
        <dbReference type="Proteomes" id="UP000436088"/>
    </source>
</evidence>
<dbReference type="AlphaFoldDB" id="A0A6A3CZX9"/>
<evidence type="ECO:0000256" key="1">
    <source>
        <dbReference type="ARBA" id="ARBA00004123"/>
    </source>
</evidence>
<dbReference type="PANTHER" id="PTHR14582:SF1">
    <property type="entry name" value="CENTROMERE PROTEIN O"/>
    <property type="match status" value="1"/>
</dbReference>
<evidence type="ECO:0000313" key="7">
    <source>
        <dbReference type="EMBL" id="KAE8734716.1"/>
    </source>
</evidence>
<sequence>MEADRKATSGDTNNIPTSHFQEKVTYRVGNKGAQTYKWTGDLLFGRDKNMHIAYVDRCEQVRLVKELYRNQIGELYSLPYHMIEFALDDSDCKVTFGLRYPDLVSVLPTRVKVLAWPMHQFKKNHASSAGAMGSQPIPARLSYAEDASRTLSLPEAYAEIVLNLPQAPLQISGWEP</sequence>
<dbReference type="PANTHER" id="PTHR14582">
    <property type="entry name" value="INNER KINETOCHORE SUBUNIT MAL2"/>
    <property type="match status" value="1"/>
</dbReference>
<evidence type="ECO:0000256" key="2">
    <source>
        <dbReference type="ARBA" id="ARBA00004584"/>
    </source>
</evidence>
<keyword evidence="5" id="KW-0539">Nucleus</keyword>